<dbReference type="Proteomes" id="UP000572212">
    <property type="component" value="Unassembled WGS sequence"/>
</dbReference>
<keyword evidence="3 6" id="KW-0812">Transmembrane</keyword>
<dbReference type="GO" id="GO:0016020">
    <property type="term" value="C:membrane"/>
    <property type="evidence" value="ECO:0007669"/>
    <property type="project" value="UniProtKB-SubCell"/>
</dbReference>
<reference evidence="7 8" key="1">
    <citation type="submission" date="2020-08" db="EMBL/GenBank/DDBJ databases">
        <title>Genomic Encyclopedia of Type Strains, Phase IV (KMG-IV): sequencing the most valuable type-strain genomes for metagenomic binning, comparative biology and taxonomic classification.</title>
        <authorList>
            <person name="Goeker M."/>
        </authorList>
    </citation>
    <scope>NUCLEOTIDE SEQUENCE [LARGE SCALE GENOMIC DNA]</scope>
    <source>
        <strain evidence="7 8">DSM 11805</strain>
    </source>
</reference>
<keyword evidence="4 6" id="KW-1133">Transmembrane helix</keyword>
<evidence type="ECO:0000256" key="2">
    <source>
        <dbReference type="ARBA" id="ARBA00009773"/>
    </source>
</evidence>
<evidence type="ECO:0000256" key="3">
    <source>
        <dbReference type="ARBA" id="ARBA00022692"/>
    </source>
</evidence>
<comment type="subcellular location">
    <subcellularLocation>
        <location evidence="1">Membrane</location>
        <topology evidence="1">Multi-pass membrane protein</topology>
    </subcellularLocation>
</comment>
<feature type="transmembrane region" description="Helical" evidence="6">
    <location>
        <begin position="255"/>
        <end position="273"/>
    </location>
</feature>
<proteinExistence type="inferred from homology"/>
<feature type="transmembrane region" description="Helical" evidence="6">
    <location>
        <begin position="73"/>
        <end position="94"/>
    </location>
</feature>
<keyword evidence="5 6" id="KW-0472">Membrane</keyword>
<evidence type="ECO:0000256" key="5">
    <source>
        <dbReference type="ARBA" id="ARBA00023136"/>
    </source>
</evidence>
<feature type="transmembrane region" description="Helical" evidence="6">
    <location>
        <begin position="36"/>
        <end position="61"/>
    </location>
</feature>
<comment type="similarity">
    <text evidence="2">Belongs to the autoinducer-2 exporter (AI-2E) (TC 2.A.86) family.</text>
</comment>
<feature type="transmembrane region" description="Helical" evidence="6">
    <location>
        <begin position="9"/>
        <end position="30"/>
    </location>
</feature>
<dbReference type="RefSeq" id="WP_184244532.1">
    <property type="nucleotide sequence ID" value="NZ_BAAACU010000022.1"/>
</dbReference>
<sequence>MSNNRVIRWLLRLLLVCLSVLVIYLIYILYPFYKNIIIVLVQISAPFIIAGLIAYLLHPLVEEISKRNIPRTFSILIIYLIFFSAIGLAIYYSFPKLVSQLKELQSNFPDFIRSYRLLVYDLYESTSFLPEGFHNQLDVMFNEIEGAISNLFSNMLRRVSVLVNVAVMIAVIPILAFYFLKDYKTLQKSIIAIIPTKFQTVTRQIGRGLEDKLGRYIRGQILVCFLVGVISYLLLKWIGISYPLVLASIMGFTNFIPYFGPIIGAIPAVLIAFTISTKMVFFVILSVFIVQIIEGNLLSPFIVGNSVRIHPVYIIFTLFLAAEIGGIIAMIFAIPILVIGRVAIPLLRSQMKLRKQEE</sequence>
<dbReference type="InterPro" id="IPR002549">
    <property type="entry name" value="AI-2E-like"/>
</dbReference>
<evidence type="ECO:0000256" key="6">
    <source>
        <dbReference type="SAM" id="Phobius"/>
    </source>
</evidence>
<evidence type="ECO:0000313" key="7">
    <source>
        <dbReference type="EMBL" id="MBB6511896.1"/>
    </source>
</evidence>
<gene>
    <name evidence="7" type="ORF">GGQ92_000663</name>
</gene>
<feature type="transmembrane region" description="Helical" evidence="6">
    <location>
        <begin position="159"/>
        <end position="180"/>
    </location>
</feature>
<evidence type="ECO:0000313" key="8">
    <source>
        <dbReference type="Proteomes" id="UP000572212"/>
    </source>
</evidence>
<name>A0A841RK87_9BACI</name>
<evidence type="ECO:0000256" key="1">
    <source>
        <dbReference type="ARBA" id="ARBA00004141"/>
    </source>
</evidence>
<accession>A0A841RK87</accession>
<dbReference type="GO" id="GO:0055085">
    <property type="term" value="P:transmembrane transport"/>
    <property type="evidence" value="ECO:0007669"/>
    <property type="project" value="TreeGrafter"/>
</dbReference>
<dbReference type="Pfam" id="PF01594">
    <property type="entry name" value="AI-2E_transport"/>
    <property type="match status" value="1"/>
</dbReference>
<dbReference type="PANTHER" id="PTHR21716">
    <property type="entry name" value="TRANSMEMBRANE PROTEIN"/>
    <property type="match status" value="1"/>
</dbReference>
<keyword evidence="8" id="KW-1185">Reference proteome</keyword>
<feature type="transmembrane region" description="Helical" evidence="6">
    <location>
        <begin position="280"/>
        <end position="302"/>
    </location>
</feature>
<dbReference type="EMBL" id="JACHON010000001">
    <property type="protein sequence ID" value="MBB6511896.1"/>
    <property type="molecule type" value="Genomic_DNA"/>
</dbReference>
<feature type="transmembrane region" description="Helical" evidence="6">
    <location>
        <begin position="314"/>
        <end position="344"/>
    </location>
</feature>
<dbReference type="PANTHER" id="PTHR21716:SF15">
    <property type="entry name" value="TRANSPORT PROTEIN YRRI-RELATED"/>
    <property type="match status" value="1"/>
</dbReference>
<protein>
    <submittedName>
        <fullName evidence="7">Putative PurR-regulated permease PerM</fullName>
    </submittedName>
</protein>
<comment type="caution">
    <text evidence="7">The sequence shown here is derived from an EMBL/GenBank/DDBJ whole genome shotgun (WGS) entry which is preliminary data.</text>
</comment>
<dbReference type="AlphaFoldDB" id="A0A841RK87"/>
<organism evidence="7 8">
    <name type="scientific">Gracilibacillus halotolerans</name>
    <dbReference type="NCBI Taxonomy" id="74386"/>
    <lineage>
        <taxon>Bacteria</taxon>
        <taxon>Bacillati</taxon>
        <taxon>Bacillota</taxon>
        <taxon>Bacilli</taxon>
        <taxon>Bacillales</taxon>
        <taxon>Bacillaceae</taxon>
        <taxon>Gracilibacillus</taxon>
    </lineage>
</organism>
<feature type="transmembrane region" description="Helical" evidence="6">
    <location>
        <begin position="216"/>
        <end position="235"/>
    </location>
</feature>
<evidence type="ECO:0000256" key="4">
    <source>
        <dbReference type="ARBA" id="ARBA00022989"/>
    </source>
</evidence>